<dbReference type="Proteomes" id="UP000481872">
    <property type="component" value="Unassembled WGS sequence"/>
</dbReference>
<name>A0A6M0GYU7_9CLOT</name>
<feature type="transmembrane region" description="Helical" evidence="1">
    <location>
        <begin position="5"/>
        <end position="22"/>
    </location>
</feature>
<dbReference type="AlphaFoldDB" id="A0A6M0GYU7"/>
<accession>A0A6M0GYU7</accession>
<evidence type="ECO:0000313" key="2">
    <source>
        <dbReference type="EMBL" id="NEU03625.1"/>
    </source>
</evidence>
<dbReference type="RefSeq" id="WP_061995405.1">
    <property type="nucleotide sequence ID" value="NZ_JAAGPU010000002.1"/>
</dbReference>
<comment type="caution">
    <text evidence="2">The sequence shown here is derived from an EMBL/GenBank/DDBJ whole genome shotgun (WGS) entry which is preliminary data.</text>
</comment>
<keyword evidence="1" id="KW-0472">Membrane</keyword>
<keyword evidence="1" id="KW-1133">Transmembrane helix</keyword>
<evidence type="ECO:0000256" key="1">
    <source>
        <dbReference type="SAM" id="Phobius"/>
    </source>
</evidence>
<keyword evidence="3" id="KW-1185">Reference proteome</keyword>
<evidence type="ECO:0000313" key="3">
    <source>
        <dbReference type="Proteomes" id="UP000481872"/>
    </source>
</evidence>
<sequence length="80" mass="9016">MIGIILICIAVIIFIAKILNWGMDIHKLMFLSIFVLLISIALILLVINEDSNLGVSIRLISVIFIIYGIFTGIQVLRFKK</sequence>
<proteinExistence type="predicted"/>
<reference evidence="2 3" key="1">
    <citation type="submission" date="2020-02" db="EMBL/GenBank/DDBJ databases">
        <title>Genome assembly of a novel Clostridium senegalense strain.</title>
        <authorList>
            <person name="Gupta T.B."/>
            <person name="Jauregui R."/>
            <person name="Maclean P."/>
            <person name="Nawarathana A."/>
            <person name="Brightwell G."/>
        </authorList>
    </citation>
    <scope>NUCLEOTIDE SEQUENCE [LARGE SCALE GENOMIC DNA]</scope>
    <source>
        <strain evidence="2 3">AGRFS4</strain>
    </source>
</reference>
<keyword evidence="1" id="KW-0812">Transmembrane</keyword>
<gene>
    <name evidence="2" type="ORF">G3M99_01905</name>
</gene>
<feature type="transmembrane region" description="Helical" evidence="1">
    <location>
        <begin position="59"/>
        <end position="78"/>
    </location>
</feature>
<dbReference type="EMBL" id="JAAGPU010000002">
    <property type="protein sequence ID" value="NEU03625.1"/>
    <property type="molecule type" value="Genomic_DNA"/>
</dbReference>
<protein>
    <submittedName>
        <fullName evidence="2">Uncharacterized protein</fullName>
    </submittedName>
</protein>
<organism evidence="2 3">
    <name type="scientific">Clostridium senegalense</name>
    <dbReference type="NCBI Taxonomy" id="1465809"/>
    <lineage>
        <taxon>Bacteria</taxon>
        <taxon>Bacillati</taxon>
        <taxon>Bacillota</taxon>
        <taxon>Clostridia</taxon>
        <taxon>Eubacteriales</taxon>
        <taxon>Clostridiaceae</taxon>
        <taxon>Clostridium</taxon>
    </lineage>
</organism>
<feature type="transmembrane region" description="Helical" evidence="1">
    <location>
        <begin position="28"/>
        <end position="47"/>
    </location>
</feature>